<dbReference type="EC" id="3.4.13.9" evidence="10"/>
<keyword evidence="8" id="KW-0464">Manganese</keyword>
<keyword evidence="4" id="KW-0479">Metal-binding</keyword>
<keyword evidence="7" id="KW-0482">Metalloprotease</keyword>
<evidence type="ECO:0000256" key="16">
    <source>
        <dbReference type="SAM" id="SignalP"/>
    </source>
</evidence>
<dbReference type="PANTHER" id="PTHR48480">
    <property type="match status" value="1"/>
</dbReference>
<dbReference type="SUPFAM" id="SSF53092">
    <property type="entry name" value="Creatinase/prolidase N-terminal domain"/>
    <property type="match status" value="1"/>
</dbReference>
<evidence type="ECO:0000256" key="2">
    <source>
        <dbReference type="ARBA" id="ARBA00011738"/>
    </source>
</evidence>
<evidence type="ECO:0000256" key="5">
    <source>
        <dbReference type="ARBA" id="ARBA00022801"/>
    </source>
</evidence>
<feature type="chain" id="PRO_5044800203" description="Xaa-Pro dipeptidase" evidence="16">
    <location>
        <begin position="17"/>
        <end position="578"/>
    </location>
</feature>
<dbReference type="AlphaFoldDB" id="A0ABD3N1Y3"/>
<dbReference type="SMART" id="SM01011">
    <property type="entry name" value="AMP_N"/>
    <property type="match status" value="1"/>
</dbReference>
<protein>
    <recommendedName>
        <fullName evidence="11">Xaa-Pro dipeptidase</fullName>
        <ecNumber evidence="10">3.4.13.9</ecNumber>
    </recommendedName>
    <alternativeName>
        <fullName evidence="14">Imidodipeptidase</fullName>
    </alternativeName>
    <alternativeName>
        <fullName evidence="12">Peptidase D</fullName>
    </alternativeName>
    <alternativeName>
        <fullName evidence="13">Proline dipeptidase</fullName>
    </alternativeName>
</protein>
<feature type="domain" description="Aminopeptidase P N-terminal" evidence="17">
    <location>
        <begin position="48"/>
        <end position="194"/>
    </location>
</feature>
<dbReference type="GO" id="GO:0046872">
    <property type="term" value="F:metal ion binding"/>
    <property type="evidence" value="ECO:0007669"/>
    <property type="project" value="UniProtKB-KW"/>
</dbReference>
<sequence length="578" mass="64194">MLLYCILILLTTQSHCYGPPFRRDLQSTHQATMPTKQHYSQGLETYRVPMSLYATNRVKVITSLLSKLTTSSISQGIVLLEGGKQETRQDTDHEPVFRQESYFHYLFGTNLPDCYGALSFVRGEHKSVLFVPTWGEEVATVCGESPDFEELAEELGVDLVLGVDSLSGWVADELGRLQSEKGVNGSVNGHSSNDGPKLFVLKGLNTDSGNYAKPAYYQGIEELENMKDEDTLFNCIAECRVHKSQAEIDLMRYTNFISSQAHVDVMRKTQPGMMEYQLGSLFMHHTYYNGGCRFMSYTCICACGPNAKILHYGHAGRPNSRLLLQNDMALLDMGAEYHCYASDITCSFPVSGSFTPDQLAIYTSVLNAQVRVIEQLKPGVSWIDMHRDAEREVLKGLIGCGVLLGGDDVDSTIECMLEADLGAIFMPHGLGHLIGIDTHDVGGYLEGNPPRSTRPGLKKLRTARVMEEGMVITVEPGCYFINRLLDGALQNEKQKYFFNEERLRDFRGFGGVRLEDNVVITAAGCENLSQCPRAPQEVLDVMAGKEWPPNNDILPGLKRVWATCKGGAMEALDLMQKA</sequence>
<keyword evidence="5" id="KW-0378">Hydrolase</keyword>
<evidence type="ECO:0000256" key="11">
    <source>
        <dbReference type="ARBA" id="ARBA00044141"/>
    </source>
</evidence>
<evidence type="ECO:0000313" key="18">
    <source>
        <dbReference type="EMBL" id="KAL3768231.1"/>
    </source>
</evidence>
<evidence type="ECO:0000256" key="4">
    <source>
        <dbReference type="ARBA" id="ARBA00022723"/>
    </source>
</evidence>
<evidence type="ECO:0000256" key="6">
    <source>
        <dbReference type="ARBA" id="ARBA00022997"/>
    </source>
</evidence>
<dbReference type="PANTHER" id="PTHR48480:SF2">
    <property type="entry name" value="PEPTIDASE D"/>
    <property type="match status" value="1"/>
</dbReference>
<dbReference type="Gene3D" id="3.90.230.10">
    <property type="entry name" value="Creatinase/methionine aminopeptidase superfamily"/>
    <property type="match status" value="1"/>
</dbReference>
<evidence type="ECO:0000313" key="19">
    <source>
        <dbReference type="Proteomes" id="UP001530400"/>
    </source>
</evidence>
<dbReference type="EMBL" id="JALLPJ020001351">
    <property type="protein sequence ID" value="KAL3768231.1"/>
    <property type="molecule type" value="Genomic_DNA"/>
</dbReference>
<organism evidence="18 19">
    <name type="scientific">Cyclotella atomus</name>
    <dbReference type="NCBI Taxonomy" id="382360"/>
    <lineage>
        <taxon>Eukaryota</taxon>
        <taxon>Sar</taxon>
        <taxon>Stramenopiles</taxon>
        <taxon>Ochrophyta</taxon>
        <taxon>Bacillariophyta</taxon>
        <taxon>Coscinodiscophyceae</taxon>
        <taxon>Thalassiosirophycidae</taxon>
        <taxon>Stephanodiscales</taxon>
        <taxon>Stephanodiscaceae</taxon>
        <taxon>Cyclotella</taxon>
    </lineage>
</organism>
<dbReference type="GO" id="GO:0102009">
    <property type="term" value="F:proline dipeptidase activity"/>
    <property type="evidence" value="ECO:0007669"/>
    <property type="project" value="UniProtKB-EC"/>
</dbReference>
<evidence type="ECO:0000256" key="8">
    <source>
        <dbReference type="ARBA" id="ARBA00023211"/>
    </source>
</evidence>
<evidence type="ECO:0000256" key="1">
    <source>
        <dbReference type="ARBA" id="ARBA00001936"/>
    </source>
</evidence>
<dbReference type="GO" id="GO:0006508">
    <property type="term" value="P:proteolysis"/>
    <property type="evidence" value="ECO:0007669"/>
    <property type="project" value="UniProtKB-KW"/>
</dbReference>
<dbReference type="Pfam" id="PF00557">
    <property type="entry name" value="Peptidase_M24"/>
    <property type="match status" value="1"/>
</dbReference>
<keyword evidence="19" id="KW-1185">Reference proteome</keyword>
<dbReference type="GO" id="GO:0008237">
    <property type="term" value="F:metallopeptidase activity"/>
    <property type="evidence" value="ECO:0007669"/>
    <property type="project" value="UniProtKB-KW"/>
</dbReference>
<comment type="catalytic activity">
    <reaction evidence="15">
        <text>Xaa-L-Pro dipeptide + H2O = an L-alpha-amino acid + L-proline</text>
        <dbReference type="Rhea" id="RHEA:76407"/>
        <dbReference type="ChEBI" id="CHEBI:15377"/>
        <dbReference type="ChEBI" id="CHEBI:59869"/>
        <dbReference type="ChEBI" id="CHEBI:60039"/>
        <dbReference type="ChEBI" id="CHEBI:195196"/>
        <dbReference type="EC" id="3.4.13.9"/>
    </reaction>
</comment>
<evidence type="ECO:0000256" key="14">
    <source>
        <dbReference type="ARBA" id="ARBA00044351"/>
    </source>
</evidence>
<evidence type="ECO:0000256" key="15">
    <source>
        <dbReference type="ARBA" id="ARBA00048994"/>
    </source>
</evidence>
<evidence type="ECO:0000256" key="9">
    <source>
        <dbReference type="ARBA" id="ARBA00043990"/>
    </source>
</evidence>
<dbReference type="InterPro" id="IPR036005">
    <property type="entry name" value="Creatinase/aminopeptidase-like"/>
</dbReference>
<dbReference type="Pfam" id="PF05195">
    <property type="entry name" value="AMP_N"/>
    <property type="match status" value="1"/>
</dbReference>
<dbReference type="InterPro" id="IPR000994">
    <property type="entry name" value="Pept_M24"/>
</dbReference>
<keyword evidence="16" id="KW-0732">Signal</keyword>
<dbReference type="InterPro" id="IPR029149">
    <property type="entry name" value="Creatin/AminoP/Spt16_N"/>
</dbReference>
<dbReference type="FunFam" id="3.90.230.10:FF:000002">
    <property type="entry name" value="Xaa-Pro aminopeptidase 3"/>
    <property type="match status" value="1"/>
</dbReference>
<evidence type="ECO:0000256" key="7">
    <source>
        <dbReference type="ARBA" id="ARBA00023049"/>
    </source>
</evidence>
<keyword evidence="6" id="KW-0224">Dipeptidase</keyword>
<feature type="signal peptide" evidence="16">
    <location>
        <begin position="1"/>
        <end position="16"/>
    </location>
</feature>
<comment type="subunit">
    <text evidence="2">Homodimer.</text>
</comment>
<evidence type="ECO:0000256" key="3">
    <source>
        <dbReference type="ARBA" id="ARBA00022670"/>
    </source>
</evidence>
<name>A0ABD3N1Y3_9STRA</name>
<accession>A0ABD3N1Y3</accession>
<dbReference type="InterPro" id="IPR007865">
    <property type="entry name" value="Aminopep_P_N"/>
</dbReference>
<evidence type="ECO:0000256" key="13">
    <source>
        <dbReference type="ARBA" id="ARBA00044284"/>
    </source>
</evidence>
<evidence type="ECO:0000256" key="12">
    <source>
        <dbReference type="ARBA" id="ARBA00044252"/>
    </source>
</evidence>
<evidence type="ECO:0000256" key="10">
    <source>
        <dbReference type="ARBA" id="ARBA00044051"/>
    </source>
</evidence>
<dbReference type="CDD" id="cd01087">
    <property type="entry name" value="Prolidase"/>
    <property type="match status" value="1"/>
</dbReference>
<gene>
    <name evidence="18" type="ORF">ACHAWO_006253</name>
</gene>
<reference evidence="18 19" key="1">
    <citation type="submission" date="2024-10" db="EMBL/GenBank/DDBJ databases">
        <title>Updated reference genomes for cyclostephanoid diatoms.</title>
        <authorList>
            <person name="Roberts W.R."/>
            <person name="Alverson A.J."/>
        </authorList>
    </citation>
    <scope>NUCLEOTIDE SEQUENCE [LARGE SCALE GENOMIC DNA]</scope>
    <source>
        <strain evidence="18 19">AJA010-31</strain>
    </source>
</reference>
<comment type="cofactor">
    <cofactor evidence="1">
        <name>Mn(2+)</name>
        <dbReference type="ChEBI" id="CHEBI:29035"/>
    </cofactor>
</comment>
<dbReference type="SUPFAM" id="SSF55920">
    <property type="entry name" value="Creatinase/aminopeptidase"/>
    <property type="match status" value="1"/>
</dbReference>
<proteinExistence type="inferred from homology"/>
<keyword evidence="3" id="KW-0645">Protease</keyword>
<evidence type="ECO:0000259" key="17">
    <source>
        <dbReference type="SMART" id="SM01011"/>
    </source>
</evidence>
<comment type="caution">
    <text evidence="18">The sequence shown here is derived from an EMBL/GenBank/DDBJ whole genome shotgun (WGS) entry which is preliminary data.</text>
</comment>
<comment type="similarity">
    <text evidence="9">Belongs to the peptidase M24B family. Eukaryotic-type prolidase subfamily.</text>
</comment>
<dbReference type="Proteomes" id="UP001530400">
    <property type="component" value="Unassembled WGS sequence"/>
</dbReference>
<dbReference type="InterPro" id="IPR052433">
    <property type="entry name" value="X-Pro_dipept-like"/>
</dbReference>
<dbReference type="Gene3D" id="3.40.350.10">
    <property type="entry name" value="Creatinase/prolidase N-terminal domain"/>
    <property type="match status" value="1"/>
</dbReference>